<sequence length="360" mass="40690">MLEKYQRHGINPLLISIATGQDVDHVSSRPTIAMLPGKYPKLIYKHLKTVNGEFPETISRLTCAQCGKGGDYDLGTLVVPATVGEDEKKIEKIQALGYFRCKHCNTAGEWILSSRMRTMLAGKMVAAAVLNVKNKQSDEVIFGEALIDNDFAPRWGSDAESYFLQKLVEAPDNAYFWNRLGNTYYRGKRPELAAVAHEQALVKDMGQVESHFSLGQILFDCGEFEKAAEHLRQAVAFSHQYEHLPAYNLRELIVGALTILFAIYNKSDRKIDMLPKPGELEIAHFTKSEIAATAKFDFDIDPNRRETFYPLAEVYLGSRRIELPPEKRSLLVRNSKANWPVASKVNKQKPSKKNKSRKKK</sequence>
<feature type="repeat" description="TPR" evidence="1">
    <location>
        <begin position="208"/>
        <end position="241"/>
    </location>
</feature>
<reference evidence="3 4" key="1">
    <citation type="submission" date="2016-01" db="EMBL/GenBank/DDBJ databases">
        <authorList>
            <person name="Brown R."/>
        </authorList>
    </citation>
    <scope>NUCLEOTIDE SEQUENCE [LARGE SCALE GENOMIC DNA]</scope>
    <source>
        <strain evidence="3">Sporomusa sphaeroides DSM 2875</strain>
    </source>
</reference>
<feature type="region of interest" description="Disordered" evidence="2">
    <location>
        <begin position="340"/>
        <end position="360"/>
    </location>
</feature>
<evidence type="ECO:0000313" key="4">
    <source>
        <dbReference type="Proteomes" id="UP000245702"/>
    </source>
</evidence>
<dbReference type="EMBL" id="FCOW01000060">
    <property type="protein sequence ID" value="CVK21921.1"/>
    <property type="molecule type" value="Genomic_DNA"/>
</dbReference>
<evidence type="ECO:0000256" key="2">
    <source>
        <dbReference type="SAM" id="MobiDB-lite"/>
    </source>
</evidence>
<dbReference type="InterPro" id="IPR019734">
    <property type="entry name" value="TPR_rpt"/>
</dbReference>
<keyword evidence="4" id="KW-1185">Reference proteome</keyword>
<keyword evidence="1" id="KW-0802">TPR repeat</keyword>
<dbReference type="InterPro" id="IPR011990">
    <property type="entry name" value="TPR-like_helical_dom_sf"/>
</dbReference>
<dbReference type="PROSITE" id="PS50005">
    <property type="entry name" value="TPR"/>
    <property type="match status" value="1"/>
</dbReference>
<evidence type="ECO:0000313" key="3">
    <source>
        <dbReference type="EMBL" id="CVK21921.1"/>
    </source>
</evidence>
<comment type="caution">
    <text evidence="3">The sequence shown here is derived from an EMBL/GenBank/DDBJ whole genome shotgun (WGS) entry which is preliminary data.</text>
</comment>
<evidence type="ECO:0000256" key="1">
    <source>
        <dbReference type="PROSITE-ProRule" id="PRU00339"/>
    </source>
</evidence>
<dbReference type="SUPFAM" id="SSF48452">
    <property type="entry name" value="TPR-like"/>
    <property type="match status" value="1"/>
</dbReference>
<dbReference type="Proteomes" id="UP000245702">
    <property type="component" value="Unassembled WGS sequence"/>
</dbReference>
<feature type="compositionally biased region" description="Basic residues" evidence="2">
    <location>
        <begin position="346"/>
        <end position="360"/>
    </location>
</feature>
<gene>
    <name evidence="3" type="ORF">SSPH_04642</name>
</gene>
<proteinExistence type="predicted"/>
<organism evidence="3 4">
    <name type="scientific">Sporomusa sphaeroides DSM 2875</name>
    <dbReference type="NCBI Taxonomy" id="1337886"/>
    <lineage>
        <taxon>Bacteria</taxon>
        <taxon>Bacillati</taxon>
        <taxon>Bacillota</taxon>
        <taxon>Negativicutes</taxon>
        <taxon>Selenomonadales</taxon>
        <taxon>Sporomusaceae</taxon>
        <taxon>Sporomusa</taxon>
    </lineage>
</organism>
<name>A0ABM9W9S9_9FIRM</name>
<accession>A0ABM9W9S9</accession>
<dbReference type="Gene3D" id="1.25.40.10">
    <property type="entry name" value="Tetratricopeptide repeat domain"/>
    <property type="match status" value="1"/>
</dbReference>
<protein>
    <submittedName>
        <fullName evidence="3">Tetratricopeptide repeat protein</fullName>
    </submittedName>
</protein>
<dbReference type="SMART" id="SM00028">
    <property type="entry name" value="TPR"/>
    <property type="match status" value="2"/>
</dbReference>